<dbReference type="SUPFAM" id="SSF140683">
    <property type="entry name" value="SP0561-like"/>
    <property type="match status" value="1"/>
</dbReference>
<dbReference type="PANTHER" id="PTHR39341:SF1">
    <property type="entry name" value="DUF1858 DOMAIN-CONTAINING PROTEIN"/>
    <property type="match status" value="1"/>
</dbReference>
<keyword evidence="3" id="KW-1185">Reference proteome</keyword>
<dbReference type="InterPro" id="IPR038062">
    <property type="entry name" value="ScdA-like_N_sf"/>
</dbReference>
<sequence length="144" mass="15770">MATAVWEAAVTCETGRPLPEGKLTFEEFLAWCDEDTWAEWVDGEVIVLTLPSCFLYKGPLTVYNDKHDEEVSPLATITKEMSITEVVSKYPQTVPVFMEHGMGCLGCAAARFENIEQGAMAHGIDVASLVADLNKVVNKGAKED</sequence>
<feature type="domain" description="DUF1858" evidence="1">
    <location>
        <begin position="77"/>
        <end position="130"/>
    </location>
</feature>
<protein>
    <recommendedName>
        <fullName evidence="1">DUF1858 domain-containing protein</fullName>
    </recommendedName>
</protein>
<organism evidence="2 3">
    <name type="scientific">Moorella mulderi DSM 14980</name>
    <dbReference type="NCBI Taxonomy" id="1122241"/>
    <lineage>
        <taxon>Bacteria</taxon>
        <taxon>Bacillati</taxon>
        <taxon>Bacillota</taxon>
        <taxon>Clostridia</taxon>
        <taxon>Neomoorellales</taxon>
        <taxon>Neomoorellaceae</taxon>
        <taxon>Neomoorella</taxon>
    </lineage>
</organism>
<gene>
    <name evidence="2" type="ORF">MOMUL_04370</name>
</gene>
<dbReference type="PATRIC" id="fig|1122241.3.peg.464"/>
<evidence type="ECO:0000313" key="2">
    <source>
        <dbReference type="EMBL" id="KYH33728.1"/>
    </source>
</evidence>
<name>A0A151B1F3_9FIRM</name>
<dbReference type="EMBL" id="LTBC01000001">
    <property type="protein sequence ID" value="KYH33728.1"/>
    <property type="molecule type" value="Genomic_DNA"/>
</dbReference>
<accession>A0A151B1F3</accession>
<comment type="caution">
    <text evidence="2">The sequence shown here is derived from an EMBL/GenBank/DDBJ whole genome shotgun (WGS) entry which is preliminary data.</text>
</comment>
<dbReference type="InterPro" id="IPR023883">
    <property type="entry name" value="CHP03980_redox-disulphide"/>
</dbReference>
<reference evidence="2 3" key="1">
    <citation type="submission" date="2016-02" db="EMBL/GenBank/DDBJ databases">
        <title>Genome sequence of Moorella mulderi DSM 14980.</title>
        <authorList>
            <person name="Poehlein A."/>
            <person name="Daniel R."/>
        </authorList>
    </citation>
    <scope>NUCLEOTIDE SEQUENCE [LARGE SCALE GENOMIC DNA]</scope>
    <source>
        <strain evidence="2 3">DSM 14980</strain>
    </source>
</reference>
<evidence type="ECO:0000259" key="1">
    <source>
        <dbReference type="Pfam" id="PF08984"/>
    </source>
</evidence>
<proteinExistence type="predicted"/>
<dbReference type="Proteomes" id="UP000075670">
    <property type="component" value="Unassembled WGS sequence"/>
</dbReference>
<evidence type="ECO:0000313" key="3">
    <source>
        <dbReference type="Proteomes" id="UP000075670"/>
    </source>
</evidence>
<dbReference type="NCBIfam" id="TIGR03980">
    <property type="entry name" value="prismane_assoc"/>
    <property type="match status" value="1"/>
</dbReference>
<dbReference type="Pfam" id="PF08984">
    <property type="entry name" value="DUF1858"/>
    <property type="match status" value="1"/>
</dbReference>
<dbReference type="PANTHER" id="PTHR39341">
    <property type="entry name" value="BSL7085 PROTEIN"/>
    <property type="match status" value="1"/>
</dbReference>
<dbReference type="Gene3D" id="1.10.3910.10">
    <property type="entry name" value="SP0561-like"/>
    <property type="match status" value="1"/>
</dbReference>
<dbReference type="AlphaFoldDB" id="A0A151B1F3"/>
<dbReference type="InterPro" id="IPR015077">
    <property type="entry name" value="DUF1858"/>
</dbReference>